<gene>
    <name evidence="4" type="ORF">RHP80_04130</name>
</gene>
<dbReference type="InterPro" id="IPR010987">
    <property type="entry name" value="Glutathione-S-Trfase_C-like"/>
</dbReference>
<dbReference type="SFLD" id="SFLDG00358">
    <property type="entry name" value="Main_(cytGST)"/>
    <property type="match status" value="1"/>
</dbReference>
<dbReference type="InterPro" id="IPR040079">
    <property type="entry name" value="Glutathione_S-Trfase"/>
</dbReference>
<dbReference type="Pfam" id="PF00043">
    <property type="entry name" value="GST_C"/>
    <property type="match status" value="1"/>
</dbReference>
<feature type="domain" description="GST C-terminal" evidence="3">
    <location>
        <begin position="83"/>
        <end position="204"/>
    </location>
</feature>
<protein>
    <submittedName>
        <fullName evidence="4">Glutathione S-transferase family protein</fullName>
    </submittedName>
</protein>
<evidence type="ECO:0000259" key="2">
    <source>
        <dbReference type="PROSITE" id="PS50404"/>
    </source>
</evidence>
<dbReference type="Pfam" id="PF02798">
    <property type="entry name" value="GST_N"/>
    <property type="match status" value="1"/>
</dbReference>
<dbReference type="PROSITE" id="PS50405">
    <property type="entry name" value="GST_CTER"/>
    <property type="match status" value="1"/>
</dbReference>
<dbReference type="SUPFAM" id="SSF47616">
    <property type="entry name" value="GST C-terminal domain-like"/>
    <property type="match status" value="1"/>
</dbReference>
<dbReference type="SUPFAM" id="SSF52833">
    <property type="entry name" value="Thioredoxin-like"/>
    <property type="match status" value="1"/>
</dbReference>
<sequence>MKVYGDIQSGNCYKIKLLLSFLEIEHEWIHIDVLKAETHTPEFLKMNPNAKIPVLELESGQLLAESNAILGYLAETTYFVPSDRYKKAKMYEWMFFEQYSHEPCIAVARFIQKYQGMPEARLEEYQKLQPKGHKVLKILEQSLDGHHYLLGEEISLADISLYAYTHVADEGGFDLNLYPNIRHWCQRIANSAGYIGMNEQTTAV</sequence>
<evidence type="ECO:0000256" key="1">
    <source>
        <dbReference type="RuleBase" id="RU003494"/>
    </source>
</evidence>
<dbReference type="InterPro" id="IPR004045">
    <property type="entry name" value="Glutathione_S-Trfase_N"/>
</dbReference>
<dbReference type="Gene3D" id="1.20.1050.10">
    <property type="match status" value="1"/>
</dbReference>
<name>A0AB38YY80_9GAMM</name>
<dbReference type="InterPro" id="IPR004046">
    <property type="entry name" value="GST_C"/>
</dbReference>
<feature type="domain" description="GST N-terminal" evidence="2">
    <location>
        <begin position="1"/>
        <end position="81"/>
    </location>
</feature>
<organism evidence="4 5">
    <name type="scientific">Acinetobacter soli</name>
    <dbReference type="NCBI Taxonomy" id="487316"/>
    <lineage>
        <taxon>Bacteria</taxon>
        <taxon>Pseudomonadati</taxon>
        <taxon>Pseudomonadota</taxon>
        <taxon>Gammaproteobacteria</taxon>
        <taxon>Moraxellales</taxon>
        <taxon>Moraxellaceae</taxon>
        <taxon>Acinetobacter</taxon>
    </lineage>
</organism>
<proteinExistence type="inferred from homology"/>
<dbReference type="SFLD" id="SFLDG01151">
    <property type="entry name" value="Main.2:_Nu-like"/>
    <property type="match status" value="1"/>
</dbReference>
<reference evidence="4" key="1">
    <citation type="submission" date="2023-09" db="EMBL/GenBank/DDBJ databases">
        <title>Acinetobacter soli.</title>
        <authorList>
            <person name="Kim B."/>
            <person name="Kim D."/>
            <person name="Park D."/>
        </authorList>
    </citation>
    <scope>NUCLEOTIDE SEQUENCE</scope>
    <source>
        <strain evidence="4">2023.05</strain>
    </source>
</reference>
<evidence type="ECO:0000313" key="5">
    <source>
        <dbReference type="Proteomes" id="UP001256400"/>
    </source>
</evidence>
<dbReference type="PANTHER" id="PTHR44051">
    <property type="entry name" value="GLUTATHIONE S-TRANSFERASE-RELATED"/>
    <property type="match status" value="1"/>
</dbReference>
<dbReference type="PROSITE" id="PS50404">
    <property type="entry name" value="GST_NTER"/>
    <property type="match status" value="1"/>
</dbReference>
<dbReference type="EMBL" id="CP134206">
    <property type="protein sequence ID" value="WND06348.1"/>
    <property type="molecule type" value="Genomic_DNA"/>
</dbReference>
<dbReference type="Gene3D" id="3.40.30.10">
    <property type="entry name" value="Glutaredoxin"/>
    <property type="match status" value="1"/>
</dbReference>
<dbReference type="AlphaFoldDB" id="A0AB38YY80"/>
<dbReference type="SFLD" id="SFLDS00019">
    <property type="entry name" value="Glutathione_Transferase_(cytos"/>
    <property type="match status" value="1"/>
</dbReference>
<dbReference type="Proteomes" id="UP001256400">
    <property type="component" value="Chromosome"/>
</dbReference>
<evidence type="ECO:0000313" key="4">
    <source>
        <dbReference type="EMBL" id="WND06348.1"/>
    </source>
</evidence>
<dbReference type="InterPro" id="IPR036282">
    <property type="entry name" value="Glutathione-S-Trfase_C_sf"/>
</dbReference>
<evidence type="ECO:0000259" key="3">
    <source>
        <dbReference type="PROSITE" id="PS50405"/>
    </source>
</evidence>
<dbReference type="InterPro" id="IPR036249">
    <property type="entry name" value="Thioredoxin-like_sf"/>
</dbReference>
<accession>A0AB38YY80</accession>
<comment type="similarity">
    <text evidence="1">Belongs to the GST superfamily.</text>
</comment>
<dbReference type="RefSeq" id="WP_025095226.1">
    <property type="nucleotide sequence ID" value="NZ_BKXR01000052.1"/>
</dbReference>
<dbReference type="PANTHER" id="PTHR44051:SF2">
    <property type="entry name" value="HYPOTHETICAL GLUTATHIONE S-TRANSFERASE LIKE PROTEIN"/>
    <property type="match status" value="1"/>
</dbReference>
<dbReference type="CDD" id="cd03056">
    <property type="entry name" value="GST_N_4"/>
    <property type="match status" value="1"/>
</dbReference>